<protein>
    <submittedName>
        <fullName evidence="3">Glucosamine-6-phosphate deaminase</fullName>
    </submittedName>
</protein>
<dbReference type="GO" id="GO:0005975">
    <property type="term" value="P:carbohydrate metabolic process"/>
    <property type="evidence" value="ECO:0007669"/>
    <property type="project" value="InterPro"/>
</dbReference>
<keyword evidence="4" id="KW-1185">Reference proteome</keyword>
<name>A0AAW6U3J4_9MOLU</name>
<gene>
    <name evidence="3" type="ORF">QJ521_03090</name>
</gene>
<evidence type="ECO:0000313" key="3">
    <source>
        <dbReference type="EMBL" id="MDI6452541.1"/>
    </source>
</evidence>
<organism evidence="3 4">
    <name type="scientific">Peloplasma aerotolerans</name>
    <dbReference type="NCBI Taxonomy" id="3044389"/>
    <lineage>
        <taxon>Bacteria</taxon>
        <taxon>Bacillati</taxon>
        <taxon>Mycoplasmatota</taxon>
        <taxon>Mollicutes</taxon>
        <taxon>Acholeplasmatales</taxon>
        <taxon>Acholeplasmataceae</taxon>
        <taxon>Peloplasma</taxon>
    </lineage>
</organism>
<dbReference type="InterPro" id="IPR037171">
    <property type="entry name" value="NagB/RpiA_transferase-like"/>
</dbReference>
<dbReference type="EMBL" id="JASCXW010000006">
    <property type="protein sequence ID" value="MDI6452541.1"/>
    <property type="molecule type" value="Genomic_DNA"/>
</dbReference>
<dbReference type="Pfam" id="PF01182">
    <property type="entry name" value="Glucosamine_iso"/>
    <property type="match status" value="1"/>
</dbReference>
<dbReference type="RefSeq" id="WP_282838957.1">
    <property type="nucleotide sequence ID" value="NZ_JASCXW010000006.1"/>
</dbReference>
<sequence length="117" mass="12859">MDVQILGIGTNGHIGFNEPGTPLGNETFIVTLDEQTRLDNSRFFDSLDEVPKYAITMGIKNIMYSKKIVLIASGKEKASVIRKMIKGKVTKNLPASILQLHPDCTVIIDENAASQLK</sequence>
<evidence type="ECO:0000259" key="2">
    <source>
        <dbReference type="Pfam" id="PF01182"/>
    </source>
</evidence>
<dbReference type="InterPro" id="IPR004547">
    <property type="entry name" value="Glucosamine6P_isomerase"/>
</dbReference>
<proteinExistence type="predicted"/>
<dbReference type="InterPro" id="IPR052960">
    <property type="entry name" value="GlcN6P_deaminase-like"/>
</dbReference>
<evidence type="ECO:0000313" key="4">
    <source>
        <dbReference type="Proteomes" id="UP001431532"/>
    </source>
</evidence>
<dbReference type="CDD" id="cd01399">
    <property type="entry name" value="GlcN6P_deaminase"/>
    <property type="match status" value="1"/>
</dbReference>
<accession>A0AAW6U3J4</accession>
<dbReference type="AlphaFoldDB" id="A0AAW6U3J4"/>
<comment type="caution">
    <text evidence="3">The sequence shown here is derived from an EMBL/GenBank/DDBJ whole genome shotgun (WGS) entry which is preliminary data.</text>
</comment>
<dbReference type="Proteomes" id="UP001431532">
    <property type="component" value="Unassembled WGS sequence"/>
</dbReference>
<dbReference type="PANTHER" id="PTHR42892">
    <property type="entry name" value="GLUCOSAMINE-6-PHOSPHATE DEAMINASE-LIKE PROTEIN BT_0258-RELATED"/>
    <property type="match status" value="1"/>
</dbReference>
<evidence type="ECO:0000256" key="1">
    <source>
        <dbReference type="ARBA" id="ARBA00023277"/>
    </source>
</evidence>
<dbReference type="GO" id="GO:0004342">
    <property type="term" value="F:glucosamine-6-phosphate deaminase activity"/>
    <property type="evidence" value="ECO:0007669"/>
    <property type="project" value="InterPro"/>
</dbReference>
<dbReference type="SUPFAM" id="SSF100950">
    <property type="entry name" value="NagB/RpiA/CoA transferase-like"/>
    <property type="match status" value="1"/>
</dbReference>
<feature type="domain" description="Glucosamine/galactosamine-6-phosphate isomerase" evidence="2">
    <location>
        <begin position="1"/>
        <end position="99"/>
    </location>
</feature>
<dbReference type="InterPro" id="IPR006148">
    <property type="entry name" value="Glc/Gal-6P_isomerase"/>
</dbReference>
<dbReference type="Gene3D" id="3.40.50.1360">
    <property type="match status" value="1"/>
</dbReference>
<reference evidence="3" key="1">
    <citation type="submission" date="2023-05" db="EMBL/GenBank/DDBJ databases">
        <title>Mariniplasma microaerophilum sp. nov., a novel anaerobic mollicute isolated from terrestrial mud volcano, Taman Peninsula, Russia.</title>
        <authorList>
            <person name="Khomyakova M.A."/>
            <person name="Merkel A.Y."/>
            <person name="Slobodkin A.I."/>
        </authorList>
    </citation>
    <scope>NUCLEOTIDE SEQUENCE</scope>
    <source>
        <strain evidence="3">M4Ah</strain>
    </source>
</reference>
<dbReference type="PANTHER" id="PTHR42892:SF1">
    <property type="entry name" value="GLUCOSAMINE-6-PHOSPHATE ISOMERASE"/>
    <property type="match status" value="1"/>
</dbReference>
<dbReference type="GO" id="GO:0006044">
    <property type="term" value="P:N-acetylglucosamine metabolic process"/>
    <property type="evidence" value="ECO:0007669"/>
    <property type="project" value="InterPro"/>
</dbReference>
<keyword evidence="1" id="KW-0119">Carbohydrate metabolism</keyword>